<name>A0A6C0GPE8_9BACT</name>
<sequence>MSTSHSSRRTFIKASGLGLMAMTLPDVFNFEKIMQNKNGYMVYVGTYTNGKSEGIYLYKLDPQTGALTHVNTTKGIKNPSFLAIDPNRKFLFSVSEVGDFEGKPGGAISAFAIDQKTGALTLINQQPTQGGAPCYVTIDKTGKSVLAANYSGGNVSIFSVGADGKLSPPTVFQHTGSGPDKKRQEKPHAHCIVLDPANKFAFSADLGTDKIVGYRFDAKQSKLTAGQPAAVSVKPGAGPRHFAFHPNGRYAFVINELDNTITAFSYTASSGALKELQTISTLPQGYSEESYCADIHVSADGKFVYGSNRGHNSIAVFAVDAQSGKLTFVEHVSTGGKWPRNFTLDPTGKLLLVANQNTDNVVAFRIDANTGKLTATGQVLDVPAPVCLQIVPAFG</sequence>
<dbReference type="InterPro" id="IPR011048">
    <property type="entry name" value="Haem_d1_sf"/>
</dbReference>
<dbReference type="Gene3D" id="2.130.10.10">
    <property type="entry name" value="YVTN repeat-like/Quinoprotein amine dehydrogenase"/>
    <property type="match status" value="1"/>
</dbReference>
<evidence type="ECO:0000313" key="3">
    <source>
        <dbReference type="EMBL" id="QHT69928.1"/>
    </source>
</evidence>
<dbReference type="EMBL" id="CP048222">
    <property type="protein sequence ID" value="QHT69928.1"/>
    <property type="molecule type" value="Genomic_DNA"/>
</dbReference>
<dbReference type="SUPFAM" id="SSF51004">
    <property type="entry name" value="C-terminal (heme d1) domain of cytochrome cd1-nitrite reductase"/>
    <property type="match status" value="1"/>
</dbReference>
<keyword evidence="2" id="KW-0119">Carbohydrate metabolism</keyword>
<dbReference type="RefSeq" id="WP_162445911.1">
    <property type="nucleotide sequence ID" value="NZ_CP048222.1"/>
</dbReference>
<dbReference type="KEGG" id="rhoz:GXP67_26420"/>
<keyword evidence="2" id="KW-0313">Glucose metabolism</keyword>
<accession>A0A6C0GPE8</accession>
<keyword evidence="4" id="KW-1185">Reference proteome</keyword>
<gene>
    <name evidence="3" type="ORF">GXP67_26420</name>
</gene>
<dbReference type="PANTHER" id="PTHR30344:SF1">
    <property type="entry name" value="6-PHOSPHOGLUCONOLACTONASE"/>
    <property type="match status" value="1"/>
</dbReference>
<dbReference type="Proteomes" id="UP000480178">
    <property type="component" value="Chromosome"/>
</dbReference>
<evidence type="ECO:0000313" key="4">
    <source>
        <dbReference type="Proteomes" id="UP000480178"/>
    </source>
</evidence>
<proteinExistence type="inferred from homology"/>
<dbReference type="GO" id="GO:0005829">
    <property type="term" value="C:cytosol"/>
    <property type="evidence" value="ECO:0007669"/>
    <property type="project" value="TreeGrafter"/>
</dbReference>
<dbReference type="InterPro" id="IPR015943">
    <property type="entry name" value="WD40/YVTN_repeat-like_dom_sf"/>
</dbReference>
<comment type="similarity">
    <text evidence="1">Belongs to the cycloisomerase 2 family.</text>
</comment>
<reference evidence="3 4" key="1">
    <citation type="submission" date="2020-01" db="EMBL/GenBank/DDBJ databases">
        <authorList>
            <person name="Kim M.K."/>
        </authorList>
    </citation>
    <scope>NUCLEOTIDE SEQUENCE [LARGE SCALE GENOMIC DNA]</scope>
    <source>
        <strain evidence="3 4">172606-1</strain>
    </source>
</reference>
<protein>
    <submittedName>
        <fullName evidence="3">Lactonase family protein</fullName>
    </submittedName>
</protein>
<dbReference type="InterPro" id="IPR019405">
    <property type="entry name" value="Lactonase_7-beta_prop"/>
</dbReference>
<dbReference type="FunFam" id="2.130.10.10:FF:000306">
    <property type="entry name" value="3-carboxymuconate cyclase"/>
    <property type="match status" value="1"/>
</dbReference>
<dbReference type="GO" id="GO:0017057">
    <property type="term" value="F:6-phosphogluconolactonase activity"/>
    <property type="evidence" value="ECO:0007669"/>
    <property type="project" value="TreeGrafter"/>
</dbReference>
<dbReference type="GO" id="GO:0006006">
    <property type="term" value="P:glucose metabolic process"/>
    <property type="evidence" value="ECO:0007669"/>
    <property type="project" value="UniProtKB-KW"/>
</dbReference>
<evidence type="ECO:0000256" key="1">
    <source>
        <dbReference type="ARBA" id="ARBA00005564"/>
    </source>
</evidence>
<dbReference type="AlphaFoldDB" id="A0A6C0GPE8"/>
<dbReference type="InterPro" id="IPR050282">
    <property type="entry name" value="Cycloisomerase_2"/>
</dbReference>
<dbReference type="PANTHER" id="PTHR30344">
    <property type="entry name" value="6-PHOSPHOGLUCONOLACTONASE-RELATED"/>
    <property type="match status" value="1"/>
</dbReference>
<organism evidence="3 4">
    <name type="scientific">Rhodocytophaga rosea</name>
    <dbReference type="NCBI Taxonomy" id="2704465"/>
    <lineage>
        <taxon>Bacteria</taxon>
        <taxon>Pseudomonadati</taxon>
        <taxon>Bacteroidota</taxon>
        <taxon>Cytophagia</taxon>
        <taxon>Cytophagales</taxon>
        <taxon>Rhodocytophagaceae</taxon>
        <taxon>Rhodocytophaga</taxon>
    </lineage>
</organism>
<dbReference type="Pfam" id="PF10282">
    <property type="entry name" value="Lactonase"/>
    <property type="match status" value="1"/>
</dbReference>
<evidence type="ECO:0000256" key="2">
    <source>
        <dbReference type="ARBA" id="ARBA00022526"/>
    </source>
</evidence>